<reference evidence="2" key="1">
    <citation type="journal article" date="2023" name="Mol. Phylogenet. Evol.">
        <title>Genome-scale phylogeny and comparative genomics of the fungal order Sordariales.</title>
        <authorList>
            <person name="Hensen N."/>
            <person name="Bonometti L."/>
            <person name="Westerberg I."/>
            <person name="Brannstrom I.O."/>
            <person name="Guillou S."/>
            <person name="Cros-Aarteil S."/>
            <person name="Calhoun S."/>
            <person name="Haridas S."/>
            <person name="Kuo A."/>
            <person name="Mondo S."/>
            <person name="Pangilinan J."/>
            <person name="Riley R."/>
            <person name="LaButti K."/>
            <person name="Andreopoulos B."/>
            <person name="Lipzen A."/>
            <person name="Chen C."/>
            <person name="Yan M."/>
            <person name="Daum C."/>
            <person name="Ng V."/>
            <person name="Clum A."/>
            <person name="Steindorff A."/>
            <person name="Ohm R.A."/>
            <person name="Martin F."/>
            <person name="Silar P."/>
            <person name="Natvig D.O."/>
            <person name="Lalanne C."/>
            <person name="Gautier V."/>
            <person name="Ament-Velasquez S.L."/>
            <person name="Kruys A."/>
            <person name="Hutchinson M.I."/>
            <person name="Powell A.J."/>
            <person name="Barry K."/>
            <person name="Miller A.N."/>
            <person name="Grigoriev I.V."/>
            <person name="Debuchy R."/>
            <person name="Gladieux P."/>
            <person name="Hiltunen Thoren M."/>
            <person name="Johannesson H."/>
        </authorList>
    </citation>
    <scope>NUCLEOTIDE SEQUENCE</scope>
    <source>
        <strain evidence="2">CBS 232.78</strain>
    </source>
</reference>
<keyword evidence="3" id="KW-1185">Reference proteome</keyword>
<dbReference type="PANTHER" id="PTHR40462:SF1">
    <property type="entry name" value="EXPRESSED PROTEIN"/>
    <property type="match status" value="1"/>
</dbReference>
<feature type="compositionally biased region" description="Low complexity" evidence="1">
    <location>
        <begin position="13"/>
        <end position="35"/>
    </location>
</feature>
<name>A0AAE0NZZ2_9PEZI</name>
<evidence type="ECO:0008006" key="4">
    <source>
        <dbReference type="Google" id="ProtNLM"/>
    </source>
</evidence>
<dbReference type="AlphaFoldDB" id="A0AAE0NZZ2"/>
<dbReference type="EMBL" id="JAULSW010000002">
    <property type="protein sequence ID" value="KAK3390766.1"/>
    <property type="molecule type" value="Genomic_DNA"/>
</dbReference>
<dbReference type="PANTHER" id="PTHR40462">
    <property type="entry name" value="CHROMOSOME 1, WHOLE GENOME SHOTGUN SEQUENCE"/>
    <property type="match status" value="1"/>
</dbReference>
<comment type="caution">
    <text evidence="2">The sequence shown here is derived from an EMBL/GenBank/DDBJ whole genome shotgun (WGS) entry which is preliminary data.</text>
</comment>
<evidence type="ECO:0000256" key="1">
    <source>
        <dbReference type="SAM" id="MobiDB-lite"/>
    </source>
</evidence>
<proteinExistence type="predicted"/>
<evidence type="ECO:0000313" key="3">
    <source>
        <dbReference type="Proteomes" id="UP001285441"/>
    </source>
</evidence>
<gene>
    <name evidence="2" type="ORF">B0H63DRAFT_122718</name>
</gene>
<protein>
    <recommendedName>
        <fullName evidence="4">DNA damage-responsive protein 48</fullName>
    </recommendedName>
</protein>
<sequence>MDLFNKFAKQATSSNNSDNQNQQQQPQQQSSDSSDLFGKLSSFAGGNKPAEQPKTDTPQQQPPSDGLLGELQGLAGGGAQSEQKEDGLDKGIDWVQENVFKQGAQDNESAGEQAKDRLIAQTIRDQYKKNLGNEFPKQRD</sequence>
<accession>A0AAE0NZZ2</accession>
<dbReference type="Proteomes" id="UP001285441">
    <property type="component" value="Unassembled WGS sequence"/>
</dbReference>
<organism evidence="2 3">
    <name type="scientific">Podospora didyma</name>
    <dbReference type="NCBI Taxonomy" id="330526"/>
    <lineage>
        <taxon>Eukaryota</taxon>
        <taxon>Fungi</taxon>
        <taxon>Dikarya</taxon>
        <taxon>Ascomycota</taxon>
        <taxon>Pezizomycotina</taxon>
        <taxon>Sordariomycetes</taxon>
        <taxon>Sordariomycetidae</taxon>
        <taxon>Sordariales</taxon>
        <taxon>Podosporaceae</taxon>
        <taxon>Podospora</taxon>
    </lineage>
</organism>
<feature type="compositionally biased region" description="Low complexity" evidence="1">
    <location>
        <begin position="55"/>
        <end position="73"/>
    </location>
</feature>
<evidence type="ECO:0000313" key="2">
    <source>
        <dbReference type="EMBL" id="KAK3390766.1"/>
    </source>
</evidence>
<reference evidence="2" key="2">
    <citation type="submission" date="2023-06" db="EMBL/GenBank/DDBJ databases">
        <authorList>
            <consortium name="Lawrence Berkeley National Laboratory"/>
            <person name="Haridas S."/>
            <person name="Hensen N."/>
            <person name="Bonometti L."/>
            <person name="Westerberg I."/>
            <person name="Brannstrom I.O."/>
            <person name="Guillou S."/>
            <person name="Cros-Aarteil S."/>
            <person name="Calhoun S."/>
            <person name="Kuo A."/>
            <person name="Mondo S."/>
            <person name="Pangilinan J."/>
            <person name="Riley R."/>
            <person name="LaButti K."/>
            <person name="Andreopoulos B."/>
            <person name="Lipzen A."/>
            <person name="Chen C."/>
            <person name="Yanf M."/>
            <person name="Daum C."/>
            <person name="Ng V."/>
            <person name="Clum A."/>
            <person name="Steindorff A."/>
            <person name="Ohm R."/>
            <person name="Martin F."/>
            <person name="Silar P."/>
            <person name="Natvig D."/>
            <person name="Lalanne C."/>
            <person name="Gautier V."/>
            <person name="Ament-velasquez S.L."/>
            <person name="Kruys A."/>
            <person name="Hutchinson M.I."/>
            <person name="Powell A.J."/>
            <person name="Barry K."/>
            <person name="Miller A.N."/>
            <person name="Grigoriev I.V."/>
            <person name="Debuchy R."/>
            <person name="Gladieux P."/>
            <person name="Thoren M.H."/>
            <person name="Johannesson H."/>
        </authorList>
    </citation>
    <scope>NUCLEOTIDE SEQUENCE</scope>
    <source>
        <strain evidence="2">CBS 232.78</strain>
    </source>
</reference>
<feature type="region of interest" description="Disordered" evidence="1">
    <location>
        <begin position="1"/>
        <end position="90"/>
    </location>
</feature>